<evidence type="ECO:0000256" key="2">
    <source>
        <dbReference type="ARBA" id="ARBA00008017"/>
    </source>
</evidence>
<dbReference type="EMBL" id="VIFK01000315">
    <property type="protein sequence ID" value="TQE97299.1"/>
    <property type="molecule type" value="Genomic_DNA"/>
</dbReference>
<dbReference type="GO" id="GO:0005886">
    <property type="term" value="C:plasma membrane"/>
    <property type="evidence" value="ECO:0007669"/>
    <property type="project" value="UniProtKB-SubCell"/>
</dbReference>
<comment type="subunit">
    <text evidence="6">Homoheptamer.</text>
</comment>
<comment type="caution">
    <text evidence="8">The sequence shown here is derived from an EMBL/GenBank/DDBJ whole genome shotgun (WGS) entry which is preliminary data.</text>
</comment>
<keyword evidence="5 6" id="KW-0472">Membrane</keyword>
<evidence type="ECO:0000259" key="7">
    <source>
        <dbReference type="Pfam" id="PF00924"/>
    </source>
</evidence>
<evidence type="ECO:0000256" key="3">
    <source>
        <dbReference type="ARBA" id="ARBA00022692"/>
    </source>
</evidence>
<dbReference type="Proteomes" id="UP000315400">
    <property type="component" value="Unassembled WGS sequence"/>
</dbReference>
<keyword evidence="6" id="KW-0997">Cell inner membrane</keyword>
<feature type="domain" description="Mechanosensitive ion channel MscS" evidence="7">
    <location>
        <begin position="101"/>
        <end position="165"/>
    </location>
</feature>
<name>A0A540VKJ7_9GAMM</name>
<gene>
    <name evidence="8" type="ORF">FKY71_16200</name>
</gene>
<proteinExistence type="inferred from homology"/>
<evidence type="ECO:0000313" key="8">
    <source>
        <dbReference type="EMBL" id="TQE97299.1"/>
    </source>
</evidence>
<comment type="similarity">
    <text evidence="2 6">Belongs to the MscS (TC 1.A.23) family.</text>
</comment>
<dbReference type="InterPro" id="IPR006685">
    <property type="entry name" value="MscS_channel_2nd"/>
</dbReference>
<evidence type="ECO:0000256" key="1">
    <source>
        <dbReference type="ARBA" id="ARBA00004141"/>
    </source>
</evidence>
<keyword evidence="4 6" id="KW-1133">Transmembrane helix</keyword>
<keyword evidence="6" id="KW-0406">Ion transport</keyword>
<protein>
    <recommendedName>
        <fullName evidence="6">Small-conductance mechanosensitive channel</fullName>
    </recommendedName>
</protein>
<feature type="transmembrane region" description="Helical" evidence="6">
    <location>
        <begin position="17"/>
        <end position="38"/>
    </location>
</feature>
<dbReference type="InterPro" id="IPR011014">
    <property type="entry name" value="MscS_channel_TM-2"/>
</dbReference>
<evidence type="ECO:0000313" key="9">
    <source>
        <dbReference type="Proteomes" id="UP000315400"/>
    </source>
</evidence>
<dbReference type="GO" id="GO:0008381">
    <property type="term" value="F:mechanosensitive monoatomic ion channel activity"/>
    <property type="evidence" value="ECO:0007669"/>
    <property type="project" value="InterPro"/>
</dbReference>
<dbReference type="InterPro" id="IPR045275">
    <property type="entry name" value="MscS_archaea/bacteria_type"/>
</dbReference>
<keyword evidence="6" id="KW-1003">Cell membrane</keyword>
<dbReference type="AlphaFoldDB" id="A0A540VKJ7"/>
<sequence length="269" mass="29418">MGSDTVGMLRDFGWDNLLGILLILGVAVGLTWLIQRFIPRLAGQLPGRYRLPVMATVPLLRLVILVAAIALIVPIVIQPTFENLVAFLGAAGLALGFALKDYASSLIAGIVVVYEAAYRPGDWISVEGGYGEVRSVGMRYMTMVTPDDTVVVVPHLKLWTELIYNDNDGTQNIQCVTNFYLDPEHAAGQARQVLYDVALTSPYAQVTKPIAVIVQEKPWGTHYRLKAYPVDPRDQFQFTTDLTVRGKEVLHDLGLQPARTSALPDGAAA</sequence>
<dbReference type="SUPFAM" id="SSF82861">
    <property type="entry name" value="Mechanosensitive channel protein MscS (YggB), transmembrane region"/>
    <property type="match status" value="1"/>
</dbReference>
<dbReference type="Gene3D" id="2.30.30.60">
    <property type="match status" value="1"/>
</dbReference>
<comment type="function">
    <text evidence="6">Mechanosensitive channel that participates in the regulation of osmotic pressure changes within the cell, opening in response to stretch forces in the membrane lipid bilayer, without the need for other proteins. Contributes to normal resistance to hypoosmotic shock. Forms an ion channel of 1.0 nanosiemens conductance with a slight preference for anions.</text>
</comment>
<comment type="subcellular location">
    <subcellularLocation>
        <location evidence="6">Cell inner membrane</location>
        <topology evidence="6">Multi-pass membrane protein</topology>
    </subcellularLocation>
    <subcellularLocation>
        <location evidence="1">Membrane</location>
        <topology evidence="1">Multi-pass membrane protein</topology>
    </subcellularLocation>
</comment>
<evidence type="ECO:0000256" key="4">
    <source>
        <dbReference type="ARBA" id="ARBA00022989"/>
    </source>
</evidence>
<keyword evidence="6" id="KW-0407">Ion channel</keyword>
<reference evidence="8 9" key="1">
    <citation type="submission" date="2019-06" db="EMBL/GenBank/DDBJ databases">
        <title>Metagenome assembled Genome of Spiribacter salinus SL48-SHIP from the microbial mat of Salt Lake 48 (Novosibirsk region, Russia).</title>
        <authorList>
            <person name="Shipova A."/>
            <person name="Rozanov A.S."/>
            <person name="Bryanskaya A.V."/>
            <person name="Peltek S.E."/>
        </authorList>
    </citation>
    <scope>NUCLEOTIDE SEQUENCE [LARGE SCALE GENOMIC DNA]</scope>
    <source>
        <strain evidence="8">SL48-SHIP-2</strain>
    </source>
</reference>
<evidence type="ECO:0000256" key="6">
    <source>
        <dbReference type="RuleBase" id="RU369025"/>
    </source>
</evidence>
<organism evidence="8 9">
    <name type="scientific">Spiribacter salinus</name>
    <dbReference type="NCBI Taxonomy" id="1335746"/>
    <lineage>
        <taxon>Bacteria</taxon>
        <taxon>Pseudomonadati</taxon>
        <taxon>Pseudomonadota</taxon>
        <taxon>Gammaproteobacteria</taxon>
        <taxon>Chromatiales</taxon>
        <taxon>Ectothiorhodospiraceae</taxon>
        <taxon>Spiribacter</taxon>
    </lineage>
</organism>
<accession>A0A540VKJ7</accession>
<evidence type="ECO:0000256" key="5">
    <source>
        <dbReference type="ARBA" id="ARBA00023136"/>
    </source>
</evidence>
<dbReference type="SUPFAM" id="SSF50182">
    <property type="entry name" value="Sm-like ribonucleoproteins"/>
    <property type="match status" value="1"/>
</dbReference>
<dbReference type="InterPro" id="IPR023408">
    <property type="entry name" value="MscS_beta-dom_sf"/>
</dbReference>
<comment type="caution">
    <text evidence="6">Lacks conserved residue(s) required for the propagation of feature annotation.</text>
</comment>
<dbReference type="Pfam" id="PF00924">
    <property type="entry name" value="MS_channel_2nd"/>
    <property type="match status" value="1"/>
</dbReference>
<dbReference type="Gene3D" id="1.10.287.1260">
    <property type="match status" value="1"/>
</dbReference>
<keyword evidence="6" id="KW-0813">Transport</keyword>
<dbReference type="InterPro" id="IPR010920">
    <property type="entry name" value="LSM_dom_sf"/>
</dbReference>
<feature type="transmembrane region" description="Helical" evidence="6">
    <location>
        <begin position="59"/>
        <end position="77"/>
    </location>
</feature>
<dbReference type="PANTHER" id="PTHR30221">
    <property type="entry name" value="SMALL-CONDUCTANCE MECHANOSENSITIVE CHANNEL"/>
    <property type="match status" value="1"/>
</dbReference>
<keyword evidence="3 6" id="KW-0812">Transmembrane</keyword>
<dbReference type="PANTHER" id="PTHR30221:SF1">
    <property type="entry name" value="SMALL-CONDUCTANCE MECHANOSENSITIVE CHANNEL"/>
    <property type="match status" value="1"/>
</dbReference>